<dbReference type="AlphaFoldDB" id="A0A226DAN2"/>
<evidence type="ECO:0000256" key="9">
    <source>
        <dbReference type="SAM" id="Phobius"/>
    </source>
</evidence>
<evidence type="ECO:0000256" key="5">
    <source>
        <dbReference type="ARBA" id="ARBA00023136"/>
    </source>
</evidence>
<feature type="transmembrane region" description="Helical" evidence="9">
    <location>
        <begin position="178"/>
        <end position="196"/>
    </location>
</feature>
<dbReference type="OrthoDB" id="6612291at2759"/>
<feature type="transmembrane region" description="Helical" evidence="9">
    <location>
        <begin position="118"/>
        <end position="140"/>
    </location>
</feature>
<feature type="transmembrane region" description="Helical" evidence="9">
    <location>
        <begin position="63"/>
        <end position="82"/>
    </location>
</feature>
<evidence type="ECO:0000256" key="2">
    <source>
        <dbReference type="ARBA" id="ARBA00022475"/>
    </source>
</evidence>
<evidence type="ECO:0000313" key="11">
    <source>
        <dbReference type="EMBL" id="OXA41671.1"/>
    </source>
</evidence>
<dbReference type="PROSITE" id="PS00217">
    <property type="entry name" value="SUGAR_TRANSPORT_2"/>
    <property type="match status" value="1"/>
</dbReference>
<keyword evidence="5 9" id="KW-0472">Membrane</keyword>
<proteinExistence type="inferred from homology"/>
<feature type="transmembrane region" description="Helical" evidence="9">
    <location>
        <begin position="417"/>
        <end position="437"/>
    </location>
</feature>
<dbReference type="NCBIfam" id="TIGR00879">
    <property type="entry name" value="SP"/>
    <property type="match status" value="1"/>
</dbReference>
<dbReference type="SUPFAM" id="SSF103473">
    <property type="entry name" value="MFS general substrate transporter"/>
    <property type="match status" value="1"/>
</dbReference>
<keyword evidence="8" id="KW-0813">Transport</keyword>
<organism evidence="11 12">
    <name type="scientific">Folsomia candida</name>
    <name type="common">Springtail</name>
    <dbReference type="NCBI Taxonomy" id="158441"/>
    <lineage>
        <taxon>Eukaryota</taxon>
        <taxon>Metazoa</taxon>
        <taxon>Ecdysozoa</taxon>
        <taxon>Arthropoda</taxon>
        <taxon>Hexapoda</taxon>
        <taxon>Collembola</taxon>
        <taxon>Entomobryomorpha</taxon>
        <taxon>Isotomoidea</taxon>
        <taxon>Isotomidae</taxon>
        <taxon>Proisotominae</taxon>
        <taxon>Folsomia</taxon>
    </lineage>
</organism>
<dbReference type="InterPro" id="IPR020846">
    <property type="entry name" value="MFS_dom"/>
</dbReference>
<keyword evidence="2" id="KW-1003">Cell membrane</keyword>
<evidence type="ECO:0000256" key="3">
    <source>
        <dbReference type="ARBA" id="ARBA00022692"/>
    </source>
</evidence>
<evidence type="ECO:0000256" key="6">
    <source>
        <dbReference type="ARBA" id="ARBA00023180"/>
    </source>
</evidence>
<dbReference type="InterPro" id="IPR005829">
    <property type="entry name" value="Sugar_transporter_CS"/>
</dbReference>
<protein>
    <submittedName>
        <fullName evidence="11">Facilitated trehalose transporter Tret1</fullName>
    </submittedName>
</protein>
<dbReference type="InterPro" id="IPR036259">
    <property type="entry name" value="MFS_trans_sf"/>
</dbReference>
<dbReference type="PANTHER" id="PTHR48021:SF39">
    <property type="entry name" value="MAJOR FACILITATOR SUPERFAMILY (MFS) PROFILE DOMAIN-CONTAINING PROTEIN"/>
    <property type="match status" value="1"/>
</dbReference>
<keyword evidence="4 9" id="KW-1133">Transmembrane helix</keyword>
<feature type="transmembrane region" description="Helical" evidence="9">
    <location>
        <begin position="263"/>
        <end position="287"/>
    </location>
</feature>
<feature type="transmembrane region" description="Helical" evidence="9">
    <location>
        <begin position="152"/>
        <end position="172"/>
    </location>
</feature>
<feature type="domain" description="Major facilitator superfamily (MFS) profile" evidence="10">
    <location>
        <begin position="20"/>
        <end position="471"/>
    </location>
</feature>
<dbReference type="PANTHER" id="PTHR48021">
    <property type="match status" value="1"/>
</dbReference>
<dbReference type="EMBL" id="LNIX01000028">
    <property type="protein sequence ID" value="OXA41671.1"/>
    <property type="molecule type" value="Genomic_DNA"/>
</dbReference>
<dbReference type="InterPro" id="IPR003663">
    <property type="entry name" value="Sugar/inositol_transpt"/>
</dbReference>
<evidence type="ECO:0000256" key="7">
    <source>
        <dbReference type="ARBA" id="ARBA00024348"/>
    </source>
</evidence>
<feature type="transmembrane region" description="Helical" evidence="9">
    <location>
        <begin position="94"/>
        <end position="112"/>
    </location>
</feature>
<dbReference type="FunFam" id="1.20.1250.20:FF:000055">
    <property type="entry name" value="Facilitated trehalose transporter Tret1-2 homolog"/>
    <property type="match status" value="1"/>
</dbReference>
<comment type="similarity">
    <text evidence="7">Belongs to the major facilitator superfamily. Sugar transporter (TC 2.A.1.1) family. Trehalose transporter subfamily.</text>
</comment>
<evidence type="ECO:0000256" key="8">
    <source>
        <dbReference type="RuleBase" id="RU003346"/>
    </source>
</evidence>
<evidence type="ECO:0000256" key="4">
    <source>
        <dbReference type="ARBA" id="ARBA00022989"/>
    </source>
</evidence>
<feature type="transmembrane region" description="Helical" evidence="9">
    <location>
        <begin position="327"/>
        <end position="349"/>
    </location>
</feature>
<dbReference type="OMA" id="RYPFRGK"/>
<comment type="caution">
    <text evidence="11">The sequence shown here is derived from an EMBL/GenBank/DDBJ whole genome shotgun (WGS) entry which is preliminary data.</text>
</comment>
<dbReference type="PROSITE" id="PS50850">
    <property type="entry name" value="MFS"/>
    <property type="match status" value="1"/>
</dbReference>
<feature type="transmembrane region" description="Helical" evidence="9">
    <location>
        <begin position="449"/>
        <end position="467"/>
    </location>
</feature>
<dbReference type="InterPro" id="IPR050549">
    <property type="entry name" value="MFS_Trehalose_Transporter"/>
</dbReference>
<name>A0A226DAN2_FOLCA</name>
<keyword evidence="12" id="KW-1185">Reference proteome</keyword>
<dbReference type="InterPro" id="IPR005828">
    <property type="entry name" value="MFS_sugar_transport-like"/>
</dbReference>
<dbReference type="Pfam" id="PF00083">
    <property type="entry name" value="Sugar_tr"/>
    <property type="match status" value="1"/>
</dbReference>
<dbReference type="PRINTS" id="PR00171">
    <property type="entry name" value="SUGRTRNSPORT"/>
</dbReference>
<evidence type="ECO:0000259" key="10">
    <source>
        <dbReference type="PROSITE" id="PS50850"/>
    </source>
</evidence>
<feature type="transmembrane region" description="Helical" evidence="9">
    <location>
        <begin position="21"/>
        <end position="43"/>
    </location>
</feature>
<accession>A0A226DAN2</accession>
<feature type="transmembrane region" description="Helical" evidence="9">
    <location>
        <begin position="299"/>
        <end position="320"/>
    </location>
</feature>
<dbReference type="Proteomes" id="UP000198287">
    <property type="component" value="Unassembled WGS sequence"/>
</dbReference>
<dbReference type="Gene3D" id="1.20.1250.20">
    <property type="entry name" value="MFS general substrate transporter like domains"/>
    <property type="match status" value="1"/>
</dbReference>
<keyword evidence="3 9" id="KW-0812">Transmembrane</keyword>
<reference evidence="11 12" key="1">
    <citation type="submission" date="2015-12" db="EMBL/GenBank/DDBJ databases">
        <title>The genome of Folsomia candida.</title>
        <authorList>
            <person name="Faddeeva A."/>
            <person name="Derks M.F."/>
            <person name="Anvar Y."/>
            <person name="Smit S."/>
            <person name="Van Straalen N."/>
            <person name="Roelofs D."/>
        </authorList>
    </citation>
    <scope>NUCLEOTIDE SEQUENCE [LARGE SCALE GENOMIC DNA]</scope>
    <source>
        <strain evidence="11 12">VU population</strain>
        <tissue evidence="11">Whole body</tissue>
    </source>
</reference>
<keyword evidence="6" id="KW-0325">Glycoprotein</keyword>
<feature type="transmembrane region" description="Helical" evidence="9">
    <location>
        <begin position="380"/>
        <end position="405"/>
    </location>
</feature>
<dbReference type="PROSITE" id="PS00216">
    <property type="entry name" value="SUGAR_TRANSPORT_1"/>
    <property type="match status" value="1"/>
</dbReference>
<comment type="subcellular location">
    <subcellularLocation>
        <location evidence="1">Cell membrane</location>
        <topology evidence="1">Multi-pass membrane protein</topology>
    </subcellularLocation>
</comment>
<dbReference type="GO" id="GO:0022857">
    <property type="term" value="F:transmembrane transporter activity"/>
    <property type="evidence" value="ECO:0007669"/>
    <property type="project" value="InterPro"/>
</dbReference>
<evidence type="ECO:0000256" key="1">
    <source>
        <dbReference type="ARBA" id="ARBA00004651"/>
    </source>
</evidence>
<evidence type="ECO:0000313" key="12">
    <source>
        <dbReference type="Proteomes" id="UP000198287"/>
    </source>
</evidence>
<sequence>MVKVEHIPLIDREDNLHRRNQMLTVAGATLALFATGNIMGFSSVTIPSLLSTTSEIKTTAEDMSWMASMVTLGCILGTVIGGLTSDAIGRKKTILLSSIIYSLGWIVIGQAQEVADLLVGRMLTGIASGFYGVSVQVYICEIVEPDLRGVSGSLPSLMVSIGILCTWCLGAIMDWRSVALLLSLCPIFVFIYVIFLPESPVWLISKGRHSEALKSLGWLRDTADTAEQEFLRLQFLRERRVSSDFSMKNCCSRFFERSVQRPLFIGTFLFFVQQFSGQYAIIFYATMIFRYADHFINDYLETIVVGIVRMFATLIAIFLVNFLSRRFLLIMSGLIMCFANGILGAYFYIRESEGDFTNSTLAYPRIPVVNEFLEGINIEWVPLACLILFMIGYSIGLGIIPWFLIAEVLPSDVRSMGCSIAFGLNQFFLFVSVKTFITTVDVLNAHGTFWFYSVIAFIGVIFVIFVVPETANLNSGEIEDIFENRSHKNGKKKGRHGSFDESTF</sequence>
<dbReference type="GO" id="GO:0005886">
    <property type="term" value="C:plasma membrane"/>
    <property type="evidence" value="ECO:0007669"/>
    <property type="project" value="UniProtKB-SubCell"/>
</dbReference>
<gene>
    <name evidence="11" type="ORF">Fcan01_23549</name>
</gene>